<proteinExistence type="predicted"/>
<evidence type="ECO:0000256" key="1">
    <source>
        <dbReference type="SAM" id="MobiDB-lite"/>
    </source>
</evidence>
<dbReference type="Proteomes" id="UP001374803">
    <property type="component" value="Chromosome"/>
</dbReference>
<dbReference type="Gene3D" id="2.60.40.1120">
    <property type="entry name" value="Carboxypeptidase-like, regulatory domain"/>
    <property type="match status" value="1"/>
</dbReference>
<accession>A0ABZ2L1M4</accession>
<name>A0ABZ2L1M4_9BACT</name>
<organism evidence="2 3">
    <name type="scientific">Pendulispora rubella</name>
    <dbReference type="NCBI Taxonomy" id="2741070"/>
    <lineage>
        <taxon>Bacteria</taxon>
        <taxon>Pseudomonadati</taxon>
        <taxon>Myxococcota</taxon>
        <taxon>Myxococcia</taxon>
        <taxon>Myxococcales</taxon>
        <taxon>Sorangiineae</taxon>
        <taxon>Pendulisporaceae</taxon>
        <taxon>Pendulispora</taxon>
    </lineage>
</organism>
<dbReference type="Pfam" id="PF13620">
    <property type="entry name" value="CarboxypepD_reg"/>
    <property type="match status" value="1"/>
</dbReference>
<dbReference type="EMBL" id="CP089983">
    <property type="protein sequence ID" value="WXB04834.1"/>
    <property type="molecule type" value="Genomic_DNA"/>
</dbReference>
<dbReference type="InterPro" id="IPR013784">
    <property type="entry name" value="Carb-bd-like_fold"/>
</dbReference>
<evidence type="ECO:0000313" key="2">
    <source>
        <dbReference type="EMBL" id="WXB04834.1"/>
    </source>
</evidence>
<evidence type="ECO:0000313" key="3">
    <source>
        <dbReference type="Proteomes" id="UP001374803"/>
    </source>
</evidence>
<reference evidence="2" key="1">
    <citation type="submission" date="2021-12" db="EMBL/GenBank/DDBJ databases">
        <title>Discovery of the Pendulisporaceae a myxobacterial family with distinct sporulation behavior and unique specialized metabolism.</title>
        <authorList>
            <person name="Garcia R."/>
            <person name="Popoff A."/>
            <person name="Bader C.D."/>
            <person name="Loehr J."/>
            <person name="Walesch S."/>
            <person name="Walt C."/>
            <person name="Boldt J."/>
            <person name="Bunk B."/>
            <person name="Haeckl F.J.F.P.J."/>
            <person name="Gunesch A.P."/>
            <person name="Birkelbach J."/>
            <person name="Nuebel U."/>
            <person name="Pietschmann T."/>
            <person name="Bach T."/>
            <person name="Mueller R."/>
        </authorList>
    </citation>
    <scope>NUCLEOTIDE SEQUENCE</scope>
    <source>
        <strain evidence="2">MSr11367</strain>
    </source>
</reference>
<feature type="region of interest" description="Disordered" evidence="1">
    <location>
        <begin position="18"/>
        <end position="52"/>
    </location>
</feature>
<dbReference type="SUPFAM" id="SSF49452">
    <property type="entry name" value="Starch-binding domain-like"/>
    <property type="match status" value="1"/>
</dbReference>
<sequence>MSLILLGCLFGVWQLRRSSGGAEKEDVPEPTSAPSEAMVPAEPDESPPTRATIAGRVTDASGAPVAEATVCISGWSPTLVSADMREPRCTVTGTGGAYRLAELPPATYHALGDARQ</sequence>
<dbReference type="RefSeq" id="WP_394834476.1">
    <property type="nucleotide sequence ID" value="NZ_CP089929.1"/>
</dbReference>
<gene>
    <name evidence="2" type="ORF">LVJ94_49075</name>
</gene>
<protein>
    <submittedName>
        <fullName evidence="2">Carboxypeptidase-like regulatory domain-containing protein</fullName>
    </submittedName>
</protein>
<keyword evidence="3" id="KW-1185">Reference proteome</keyword>